<evidence type="ECO:0000313" key="2">
    <source>
        <dbReference type="Proteomes" id="UP000198670"/>
    </source>
</evidence>
<sequence length="475" mass="53342">MSTINELYMGWASSDITPEGPVSLFGQYYERISTHVQSALTATAWALEAPGAGHDGQAILISLDLLWCTTALQEAVRASVSKQLPDFDPRKLLIFATHTHSGPEPRADDEYGRFLVARLTETAVAAWQRRSPSHGVTPATTYAPIGHNRRVQYADGTTEMYGAVDREDFIGLEGPEDASMDLLFCWGPNNQLEGIVINVPCPAQVTEAKYYVSADYWNEVRRRLRERFSPDLFILAQCGAAGDISPRDLPRGYSTEAPNMWEWEGAAEIGRRIERAVSDAYDQVRDTRERHPVFRHLVEDVDLPLRNVTHEAYEQARRIVEEIRSREPADPASPQTAWNRFLAEIKANEKTKSHGPWDNKKSDYGVLRKMELEMEQYDSHPKKQYYRTEIHVVRLGSVVFASNPFELFVDYGLIIKGRSVFNRTLLIQLSGDYADYLPTPRALAGGGYSAMATAVGPEGGYLLVEKTLALINEVN</sequence>
<organism evidence="1 2">
    <name type="scientific">Parapedobacter indicus</name>
    <dbReference type="NCBI Taxonomy" id="1477437"/>
    <lineage>
        <taxon>Bacteria</taxon>
        <taxon>Pseudomonadati</taxon>
        <taxon>Bacteroidota</taxon>
        <taxon>Sphingobacteriia</taxon>
        <taxon>Sphingobacteriales</taxon>
        <taxon>Sphingobacteriaceae</taxon>
        <taxon>Parapedobacter</taxon>
    </lineage>
</organism>
<proteinExistence type="predicted"/>
<dbReference type="Proteomes" id="UP000198670">
    <property type="component" value="Unassembled WGS sequence"/>
</dbReference>
<accession>A0A1I3HPF7</accession>
<dbReference type="OrthoDB" id="622735at2"/>
<dbReference type="AlphaFoldDB" id="A0A1I3HPF7"/>
<name>A0A1I3HPF7_9SPHI</name>
<evidence type="ECO:0000313" key="1">
    <source>
        <dbReference type="EMBL" id="SFI37615.1"/>
    </source>
</evidence>
<gene>
    <name evidence="1" type="ORF">SAMN05444682_103444</name>
</gene>
<dbReference type="RefSeq" id="WP_143072885.1">
    <property type="nucleotide sequence ID" value="NZ_FOQO01000003.1"/>
</dbReference>
<dbReference type="STRING" id="1477437.SAMN05444682_103444"/>
<protein>
    <recommendedName>
        <fullName evidence="3">Neutral/alkaline non-lysosomal ceramidase, N-terminal</fullName>
    </recommendedName>
</protein>
<dbReference type="EMBL" id="FOQO01000003">
    <property type="protein sequence ID" value="SFI37615.1"/>
    <property type="molecule type" value="Genomic_DNA"/>
</dbReference>
<reference evidence="1 2" key="1">
    <citation type="submission" date="2016-10" db="EMBL/GenBank/DDBJ databases">
        <authorList>
            <person name="de Groot N.N."/>
        </authorList>
    </citation>
    <scope>NUCLEOTIDE SEQUENCE [LARGE SCALE GENOMIC DNA]</scope>
    <source>
        <strain evidence="1 2">RK1</strain>
    </source>
</reference>
<evidence type="ECO:0008006" key="3">
    <source>
        <dbReference type="Google" id="ProtNLM"/>
    </source>
</evidence>
<keyword evidence="2" id="KW-1185">Reference proteome</keyword>